<dbReference type="SMART" id="SM00358">
    <property type="entry name" value="DSRM"/>
    <property type="match status" value="1"/>
</dbReference>
<organism evidence="8 9">
    <name type="scientific">Oikopleura dioica</name>
    <name type="common">Tunicate</name>
    <dbReference type="NCBI Taxonomy" id="34765"/>
    <lineage>
        <taxon>Eukaryota</taxon>
        <taxon>Metazoa</taxon>
        <taxon>Chordata</taxon>
        <taxon>Tunicata</taxon>
        <taxon>Appendicularia</taxon>
        <taxon>Copelata</taxon>
        <taxon>Oikopleuridae</taxon>
        <taxon>Oikopleura</taxon>
    </lineage>
</organism>
<dbReference type="InterPro" id="IPR006561">
    <property type="entry name" value="DZF_dom"/>
</dbReference>
<dbReference type="Gene3D" id="1.10.1410.40">
    <property type="match status" value="1"/>
</dbReference>
<gene>
    <name evidence="8" type="ORF">OKIOD_LOCUS12238</name>
</gene>
<evidence type="ECO:0000256" key="3">
    <source>
        <dbReference type="ARBA" id="ARBA00023125"/>
    </source>
</evidence>
<dbReference type="InterPro" id="IPR014720">
    <property type="entry name" value="dsRBD_dom"/>
</dbReference>
<feature type="compositionally biased region" description="Basic and acidic residues" evidence="5">
    <location>
        <begin position="1059"/>
        <end position="1075"/>
    </location>
</feature>
<feature type="region of interest" description="Disordered" evidence="5">
    <location>
        <begin position="412"/>
        <end position="599"/>
    </location>
</feature>
<dbReference type="Gene3D" id="3.30.460.10">
    <property type="entry name" value="Beta Polymerase, domain 2"/>
    <property type="match status" value="1"/>
</dbReference>
<feature type="compositionally biased region" description="Acidic residues" evidence="5">
    <location>
        <begin position="1076"/>
        <end position="1093"/>
    </location>
</feature>
<protein>
    <submittedName>
        <fullName evidence="8">Oidioi.mRNA.OKI2018_I69.chr1.g3473.t1.cds</fullName>
    </submittedName>
</protein>
<evidence type="ECO:0000256" key="2">
    <source>
        <dbReference type="ARBA" id="ARBA00022490"/>
    </source>
</evidence>
<feature type="domain" description="DZF" evidence="7">
    <location>
        <begin position="712"/>
        <end position="1092"/>
    </location>
</feature>
<sequence>MSYNQHHQKSNYHRNHHAQFNQNNFGFHGEIGSIHGQNGLDRNPNSLNPGETNYQTSHNPKLSWTQQNGGHYPQNSQNYPASPGLSGLFYPPKNQNTNGPRVPFMSPQSVPGPGHSGIQNGLPYGSPPGWNPMMNPYHQNSPNPQSSPNPYHAPHHPQGGFLPHQRYNTPNSPNPHGGAPLHPRQPRQVRSRAPAQNRAQKIEITKPPPPTTFDADGQTWPELIQPQKKLIAPYSKGGQEEAQIIAEVKSTEEEGKEKMAWSHLLQKPGMALFNGQNSGSANLRGANKAERKNTNMEPKAWLYAWLGFRQIRPNYNWTTIGERPNQSFKCILSAEGFKETGTGMAQSKKEAQSKAAWNFIDWLLGSKLLLPNELEHVKNMKKKALGVQDPIRTKKVDKKPDEEILIKEMEEMMKSDGVENSSALPQPAWVRGEQNRNNTDEFWRRKDQISGNSMGDPAPTGGTGSTDNSATPSIKDGQGQEEAAGTQARLGSSSQPQASLPSTSATASPGPKHQSETSKDKDSSQPTKLLLATPIGNARTTSMDRNSSNTTTPPTTPTAATKSSSSPQTQSTTPRNSSSYEPSSHPRGMHPRSNPPPVIHSVYIPAAAQSSTPGAQPGSPFFPISAEISPNKPPLPPHYMHPPPSFLPPPSATPIYSVPPPPLPFIPQPSIQPPMPPPQVNDETAQSLRGMLEDITAELEVENVLGANLPCRNGVLEQTDIILLEHCNRISLPAEKQDILEKVTKIVEKSMKNLSDALVRQAAEDAGRPDLVEMLDDARNNNGMKILQRKKSEPTEAEVKQKKDLNELRQVRNLFRVGALPMKNLLHDTMESEMVLFFKSPPSQTLKKQILKTLPSCIDKTFNLGVEEGDASVLVSGEILNESVKCRLHFTCKDITAPLSDDPLPVELTSSSLQQVRRANFWRNEALEAYSIMDRICRLMIHLRSQEEHILQKLSVWQLQLIIYYSVNITPASFNSSKLGIVDAFRRIFEFMSTGILTHHTLRDPVDPDVENIFITVNQQDKENLAEWAAKSLRHIAFDQLDEIFPIVFDDEEEEKGSEDEKEKEGQDKEEHENSQEGEEDDAKEEAVQDESPENPTSSLSEIDELMAKTSINSNS</sequence>
<evidence type="ECO:0000259" key="7">
    <source>
        <dbReference type="PROSITE" id="PS51703"/>
    </source>
</evidence>
<comment type="subcellular location">
    <subcellularLocation>
        <location evidence="1">Cytoplasm</location>
    </subcellularLocation>
</comment>
<dbReference type="Gene3D" id="3.30.160.20">
    <property type="match status" value="1"/>
</dbReference>
<dbReference type="InterPro" id="IPR043519">
    <property type="entry name" value="NT_sf"/>
</dbReference>
<name>A0ABN7SUU0_OIKDI</name>
<keyword evidence="4" id="KW-0694">RNA-binding</keyword>
<dbReference type="Pfam" id="PF00035">
    <property type="entry name" value="dsrm"/>
    <property type="match status" value="1"/>
</dbReference>
<dbReference type="SUPFAM" id="SSF54768">
    <property type="entry name" value="dsRNA-binding domain-like"/>
    <property type="match status" value="1"/>
</dbReference>
<dbReference type="EMBL" id="OU015566">
    <property type="protein sequence ID" value="CAG5107754.1"/>
    <property type="molecule type" value="Genomic_DNA"/>
</dbReference>
<dbReference type="InterPro" id="IPR044445">
    <property type="entry name" value="DHX9_DSRM_1"/>
</dbReference>
<dbReference type="CDD" id="cd19854">
    <property type="entry name" value="DSRM_DHX9_rpt1"/>
    <property type="match status" value="1"/>
</dbReference>
<dbReference type="Pfam" id="PF20965">
    <property type="entry name" value="DZF_C"/>
    <property type="match status" value="1"/>
</dbReference>
<feature type="compositionally biased region" description="Basic and acidic residues" evidence="5">
    <location>
        <begin position="438"/>
        <end position="448"/>
    </location>
</feature>
<keyword evidence="3" id="KW-0238">DNA-binding</keyword>
<proteinExistence type="predicted"/>
<accession>A0ABN7SUU0</accession>
<feature type="domain" description="DRBM" evidence="6">
    <location>
        <begin position="297"/>
        <end position="365"/>
    </location>
</feature>
<feature type="compositionally biased region" description="Low complexity" evidence="5">
    <location>
        <begin position="545"/>
        <end position="579"/>
    </location>
</feature>
<evidence type="ECO:0000256" key="1">
    <source>
        <dbReference type="ARBA" id="ARBA00004496"/>
    </source>
</evidence>
<dbReference type="Proteomes" id="UP001158576">
    <property type="component" value="Chromosome 1"/>
</dbReference>
<feature type="region of interest" description="Disordered" evidence="5">
    <location>
        <begin position="1051"/>
        <end position="1116"/>
    </location>
</feature>
<dbReference type="InterPro" id="IPR049402">
    <property type="entry name" value="DZF_dom_C"/>
</dbReference>
<feature type="compositionally biased region" description="Basic and acidic residues" evidence="5">
    <location>
        <begin position="513"/>
        <end position="523"/>
    </location>
</feature>
<keyword evidence="2" id="KW-0963">Cytoplasm</keyword>
<dbReference type="PROSITE" id="PS50137">
    <property type="entry name" value="DS_RBD"/>
    <property type="match status" value="1"/>
</dbReference>
<evidence type="ECO:0000313" key="8">
    <source>
        <dbReference type="EMBL" id="CAG5107754.1"/>
    </source>
</evidence>
<keyword evidence="9" id="KW-1185">Reference proteome</keyword>
<feature type="region of interest" description="Disordered" evidence="5">
    <location>
        <begin position="22"/>
        <end position="212"/>
    </location>
</feature>
<evidence type="ECO:0000313" key="9">
    <source>
        <dbReference type="Proteomes" id="UP001158576"/>
    </source>
</evidence>
<dbReference type="PROSITE" id="PS51703">
    <property type="entry name" value="DZF"/>
    <property type="match status" value="1"/>
</dbReference>
<dbReference type="SMART" id="SM00572">
    <property type="entry name" value="DZF"/>
    <property type="match status" value="1"/>
</dbReference>
<evidence type="ECO:0000256" key="5">
    <source>
        <dbReference type="SAM" id="MobiDB-lite"/>
    </source>
</evidence>
<feature type="compositionally biased region" description="Low complexity" evidence="5">
    <location>
        <begin position="135"/>
        <end position="152"/>
    </location>
</feature>
<evidence type="ECO:0000259" key="6">
    <source>
        <dbReference type="PROSITE" id="PS50137"/>
    </source>
</evidence>
<feature type="compositionally biased region" description="Low complexity" evidence="5">
    <location>
        <begin position="496"/>
        <end position="511"/>
    </location>
</feature>
<evidence type="ECO:0000256" key="4">
    <source>
        <dbReference type="PROSITE-ProRule" id="PRU00266"/>
    </source>
</evidence>
<feature type="compositionally biased region" description="Polar residues" evidence="5">
    <location>
        <begin position="43"/>
        <end position="80"/>
    </location>
</feature>
<reference evidence="8 9" key="1">
    <citation type="submission" date="2021-04" db="EMBL/GenBank/DDBJ databases">
        <authorList>
            <person name="Bliznina A."/>
        </authorList>
    </citation>
    <scope>NUCLEOTIDE SEQUENCE [LARGE SCALE GENOMIC DNA]</scope>
</reference>